<comment type="caution">
    <text evidence="2">The sequence shown here is derived from an EMBL/GenBank/DDBJ whole genome shotgun (WGS) entry which is preliminary data.</text>
</comment>
<evidence type="ECO:0000313" key="2">
    <source>
        <dbReference type="EMBL" id="TKA43750.1"/>
    </source>
</evidence>
<evidence type="ECO:0000313" key="3">
    <source>
        <dbReference type="Proteomes" id="UP000310066"/>
    </source>
</evidence>
<feature type="compositionally biased region" description="Gly residues" evidence="1">
    <location>
        <begin position="267"/>
        <end position="278"/>
    </location>
</feature>
<dbReference type="Proteomes" id="UP000310066">
    <property type="component" value="Unassembled WGS sequence"/>
</dbReference>
<feature type="region of interest" description="Disordered" evidence="1">
    <location>
        <begin position="62"/>
        <end position="147"/>
    </location>
</feature>
<name>A0A4U0V4U8_9PEZI</name>
<dbReference type="EMBL" id="NAJP01000017">
    <property type="protein sequence ID" value="TKA43750.1"/>
    <property type="molecule type" value="Genomic_DNA"/>
</dbReference>
<protein>
    <submittedName>
        <fullName evidence="2">Uncharacterized protein</fullName>
    </submittedName>
</protein>
<reference evidence="2 3" key="1">
    <citation type="submission" date="2017-03" db="EMBL/GenBank/DDBJ databases">
        <title>Genomes of endolithic fungi from Antarctica.</title>
        <authorList>
            <person name="Coleine C."/>
            <person name="Masonjones S."/>
            <person name="Stajich J.E."/>
        </authorList>
    </citation>
    <scope>NUCLEOTIDE SEQUENCE [LARGE SCALE GENOMIC DNA]</scope>
    <source>
        <strain evidence="2 3">CCFEE 5311</strain>
    </source>
</reference>
<proteinExistence type="predicted"/>
<evidence type="ECO:0000256" key="1">
    <source>
        <dbReference type="SAM" id="MobiDB-lite"/>
    </source>
</evidence>
<feature type="compositionally biased region" description="Basic residues" evidence="1">
    <location>
        <begin position="105"/>
        <end position="115"/>
    </location>
</feature>
<organism evidence="2 3">
    <name type="scientific">Friedmanniomyces endolithicus</name>
    <dbReference type="NCBI Taxonomy" id="329885"/>
    <lineage>
        <taxon>Eukaryota</taxon>
        <taxon>Fungi</taxon>
        <taxon>Dikarya</taxon>
        <taxon>Ascomycota</taxon>
        <taxon>Pezizomycotina</taxon>
        <taxon>Dothideomycetes</taxon>
        <taxon>Dothideomycetidae</taxon>
        <taxon>Mycosphaerellales</taxon>
        <taxon>Teratosphaeriaceae</taxon>
        <taxon>Friedmanniomyces</taxon>
    </lineage>
</organism>
<accession>A0A4U0V4U8</accession>
<gene>
    <name evidence="2" type="ORF">B0A54_05509</name>
</gene>
<dbReference type="STRING" id="329885.A0A4U0V4U8"/>
<dbReference type="AlphaFoldDB" id="A0A4U0V4U8"/>
<dbReference type="OrthoDB" id="5403747at2759"/>
<sequence>MSNDDFKPREMEIMAKAWLCIEGDIKVDYVKLATMCGMTNKGSASNAWSAIKKKIIARGGGGDTNGLASNGDANGDATEGTPVKPTPKKQAAGKVEKADGESPTKKPKGGRKSKAQKAAEEAAAAEEDVEEERSPVKGESGVDDLGCSKTAIEVDYVKYAEMFGFKNPGSGKATWNALKRKLKRMGEGGGAGGETSEAPGGVKRKAEDEGIVEEAEDEVSAGEAESSVKKTSGKSPAKKGRKTEADPKGKNNVAVEDGDEDMPDGSLKGGGGTVKAEE</sequence>
<feature type="compositionally biased region" description="Acidic residues" evidence="1">
    <location>
        <begin position="209"/>
        <end position="220"/>
    </location>
</feature>
<feature type="compositionally biased region" description="Basic and acidic residues" evidence="1">
    <location>
        <begin position="94"/>
        <end position="104"/>
    </location>
</feature>
<feature type="region of interest" description="Disordered" evidence="1">
    <location>
        <begin position="184"/>
        <end position="278"/>
    </location>
</feature>